<feature type="region of interest" description="Disordered" evidence="2">
    <location>
        <begin position="208"/>
        <end position="235"/>
    </location>
</feature>
<protein>
    <submittedName>
        <fullName evidence="3">Uncharacterized protein</fullName>
    </submittedName>
</protein>
<proteinExistence type="predicted"/>
<keyword evidence="1" id="KW-0175">Coiled coil</keyword>
<reference evidence="3 4" key="2">
    <citation type="journal article" date="2014" name="J. Gen. Appl. Microbiol.">
        <title>The early diverging ascomycetous budding yeast Saitoella complicata has three histone deacetylases belonging to the Clr6, Hos2, and Rpd3 lineages.</title>
        <authorList>
            <person name="Nishida H."/>
            <person name="Matsumoto T."/>
            <person name="Kondo S."/>
            <person name="Hamamoto M."/>
            <person name="Yoshikawa H."/>
        </authorList>
    </citation>
    <scope>NUCLEOTIDE SEQUENCE [LARGE SCALE GENOMIC DNA]</scope>
    <source>
        <strain evidence="3 4">NRRL Y-17804</strain>
    </source>
</reference>
<name>A0A0E9NRL7_SAICN</name>
<evidence type="ECO:0000313" key="3">
    <source>
        <dbReference type="EMBL" id="GAO52504.1"/>
    </source>
</evidence>
<dbReference type="AlphaFoldDB" id="A0A0E9NRL7"/>
<dbReference type="EMBL" id="BACD03000071">
    <property type="protein sequence ID" value="GAO52504.1"/>
    <property type="molecule type" value="Genomic_DNA"/>
</dbReference>
<evidence type="ECO:0000313" key="4">
    <source>
        <dbReference type="Proteomes" id="UP000033140"/>
    </source>
</evidence>
<reference evidence="3 4" key="3">
    <citation type="journal article" date="2015" name="Genome Announc.">
        <title>Draft Genome Sequence of the Archiascomycetous Yeast Saitoella complicata.</title>
        <authorList>
            <person name="Yamauchi K."/>
            <person name="Kondo S."/>
            <person name="Hamamoto M."/>
            <person name="Takahashi Y."/>
            <person name="Ogura Y."/>
            <person name="Hayashi T."/>
            <person name="Nishida H."/>
        </authorList>
    </citation>
    <scope>NUCLEOTIDE SEQUENCE [LARGE SCALE GENOMIC DNA]</scope>
    <source>
        <strain evidence="3 4">NRRL Y-17804</strain>
    </source>
</reference>
<reference evidence="3 4" key="1">
    <citation type="journal article" date="2011" name="J. Gen. Appl. Microbiol.">
        <title>Draft genome sequencing of the enigmatic yeast Saitoella complicata.</title>
        <authorList>
            <person name="Nishida H."/>
            <person name="Hamamoto M."/>
            <person name="Sugiyama J."/>
        </authorList>
    </citation>
    <scope>NUCLEOTIDE SEQUENCE [LARGE SCALE GENOMIC DNA]</scope>
    <source>
        <strain evidence="3 4">NRRL Y-17804</strain>
    </source>
</reference>
<evidence type="ECO:0000256" key="2">
    <source>
        <dbReference type="SAM" id="MobiDB-lite"/>
    </source>
</evidence>
<feature type="region of interest" description="Disordered" evidence="2">
    <location>
        <begin position="1"/>
        <end position="53"/>
    </location>
</feature>
<organism evidence="3 4">
    <name type="scientific">Saitoella complicata (strain BCRC 22490 / CBS 7301 / JCM 7358 / NBRC 10748 / NRRL Y-17804)</name>
    <dbReference type="NCBI Taxonomy" id="698492"/>
    <lineage>
        <taxon>Eukaryota</taxon>
        <taxon>Fungi</taxon>
        <taxon>Dikarya</taxon>
        <taxon>Ascomycota</taxon>
        <taxon>Taphrinomycotina</taxon>
        <taxon>Taphrinomycotina incertae sedis</taxon>
        <taxon>Saitoella</taxon>
    </lineage>
</organism>
<feature type="region of interest" description="Disordered" evidence="2">
    <location>
        <begin position="80"/>
        <end position="128"/>
    </location>
</feature>
<gene>
    <name evidence="3" type="ORF">G7K_6579-t1</name>
</gene>
<comment type="caution">
    <text evidence="3">The sequence shown here is derived from an EMBL/GenBank/DDBJ whole genome shotgun (WGS) entry which is preliminary data.</text>
</comment>
<dbReference type="Proteomes" id="UP000033140">
    <property type="component" value="Unassembled WGS sequence"/>
</dbReference>
<accession>A0A0E9NRL7</accession>
<feature type="compositionally biased region" description="Polar residues" evidence="2">
    <location>
        <begin position="30"/>
        <end position="52"/>
    </location>
</feature>
<keyword evidence="4" id="KW-1185">Reference proteome</keyword>
<sequence length="313" mass="34576">METIVILSGPIRIRTTSTQPPTTPEDAPSMSRSTSLPIPDSTSSKVDQSQPFRSLRIKKSSAAILARSSVLADNLARDAAFTPPRHPLSTRDRDRVTSGPGLLERSGKLEESLKRDAKTPPKPRKPALISAVKPLALEDDIKDRLARAVSGSLELKQKAEKEREKTEQERFVETVEEKSKNWIVRREALPVPKKVSIPSFLQQWDQAFQSQTQQQPSQPVSPVESAASTTTSSSTRTLKDYTAFIPIPEEEAPAPQVRAAPKKVLRVVPYANVNVSTGVDGIRREREREVRSVSEGSSRVRDLAARFARIGSE</sequence>
<feature type="compositionally biased region" description="Basic and acidic residues" evidence="2">
    <location>
        <begin position="105"/>
        <end position="119"/>
    </location>
</feature>
<evidence type="ECO:0000256" key="1">
    <source>
        <dbReference type="SAM" id="Coils"/>
    </source>
</evidence>
<dbReference type="RefSeq" id="XP_019021200.1">
    <property type="nucleotide sequence ID" value="XM_019165843.1"/>
</dbReference>
<feature type="coiled-coil region" evidence="1">
    <location>
        <begin position="149"/>
        <end position="178"/>
    </location>
</feature>